<dbReference type="PRINTS" id="PR00385">
    <property type="entry name" value="P450"/>
</dbReference>
<dbReference type="PRINTS" id="PR00463">
    <property type="entry name" value="EP450I"/>
</dbReference>
<evidence type="ECO:0000256" key="8">
    <source>
        <dbReference type="SAM" id="MobiDB-lite"/>
    </source>
</evidence>
<protein>
    <submittedName>
        <fullName evidence="9">Sterol 26-hydroxylase-like protein</fullName>
    </submittedName>
</protein>
<comment type="cofactor">
    <cofactor evidence="1 6">
        <name>heme</name>
        <dbReference type="ChEBI" id="CHEBI:30413"/>
    </cofactor>
</comment>
<evidence type="ECO:0000256" key="5">
    <source>
        <dbReference type="ARBA" id="ARBA00023004"/>
    </source>
</evidence>
<evidence type="ECO:0000256" key="4">
    <source>
        <dbReference type="ARBA" id="ARBA00022723"/>
    </source>
</evidence>
<dbReference type="OrthoDB" id="1470350at2759"/>
<dbReference type="InterPro" id="IPR002401">
    <property type="entry name" value="Cyt_P450_E_grp-I"/>
</dbReference>
<dbReference type="GO" id="GO:0004497">
    <property type="term" value="F:monooxygenase activity"/>
    <property type="evidence" value="ECO:0007669"/>
    <property type="project" value="UniProtKB-KW"/>
</dbReference>
<dbReference type="PROSITE" id="PS00086">
    <property type="entry name" value="CYTOCHROME_P450"/>
    <property type="match status" value="1"/>
</dbReference>
<dbReference type="GO" id="GO:0020037">
    <property type="term" value="F:heme binding"/>
    <property type="evidence" value="ECO:0007669"/>
    <property type="project" value="InterPro"/>
</dbReference>
<dbReference type="InterPro" id="IPR050121">
    <property type="entry name" value="Cytochrome_P450_monoxygenase"/>
</dbReference>
<evidence type="ECO:0000313" key="9">
    <source>
        <dbReference type="EMBL" id="KFH40685.1"/>
    </source>
</evidence>
<feature type="compositionally biased region" description="Basic and acidic residues" evidence="8">
    <location>
        <begin position="502"/>
        <end position="525"/>
    </location>
</feature>
<dbReference type="EMBL" id="JPKY01000176">
    <property type="protein sequence ID" value="KFH40685.1"/>
    <property type="molecule type" value="Genomic_DNA"/>
</dbReference>
<comment type="similarity">
    <text evidence="2 7">Belongs to the cytochrome P450 family.</text>
</comment>
<evidence type="ECO:0000256" key="1">
    <source>
        <dbReference type="ARBA" id="ARBA00001971"/>
    </source>
</evidence>
<dbReference type="GO" id="GO:0005506">
    <property type="term" value="F:iron ion binding"/>
    <property type="evidence" value="ECO:0007669"/>
    <property type="project" value="InterPro"/>
</dbReference>
<dbReference type="HOGENOM" id="CLU_001570_25_2_1"/>
<evidence type="ECO:0000256" key="6">
    <source>
        <dbReference type="PIRSR" id="PIRSR602401-1"/>
    </source>
</evidence>
<dbReference type="Pfam" id="PF00067">
    <property type="entry name" value="p450"/>
    <property type="match status" value="2"/>
</dbReference>
<dbReference type="InterPro" id="IPR036396">
    <property type="entry name" value="Cyt_P450_sf"/>
</dbReference>
<dbReference type="GO" id="GO:0016705">
    <property type="term" value="F:oxidoreductase activity, acting on paired donors, with incorporation or reduction of molecular oxygen"/>
    <property type="evidence" value="ECO:0007669"/>
    <property type="project" value="InterPro"/>
</dbReference>
<gene>
    <name evidence="9" type="ORF">ACRE_086220</name>
</gene>
<dbReference type="SUPFAM" id="SSF48264">
    <property type="entry name" value="Cytochrome P450"/>
    <property type="match status" value="1"/>
</dbReference>
<keyword evidence="4 6" id="KW-0479">Metal-binding</keyword>
<dbReference type="CDD" id="cd11070">
    <property type="entry name" value="CYP56-like"/>
    <property type="match status" value="1"/>
</dbReference>
<dbReference type="Gene3D" id="1.10.630.10">
    <property type="entry name" value="Cytochrome P450"/>
    <property type="match status" value="1"/>
</dbReference>
<accession>A0A086SUA3</accession>
<feature type="binding site" description="axial binding residue" evidence="6">
    <location>
        <position position="563"/>
    </location>
    <ligand>
        <name>heme</name>
        <dbReference type="ChEBI" id="CHEBI:30413"/>
    </ligand>
    <ligandPart>
        <name>Fe</name>
        <dbReference type="ChEBI" id="CHEBI:18248"/>
    </ligandPart>
</feature>
<feature type="region of interest" description="Disordered" evidence="8">
    <location>
        <begin position="492"/>
        <end position="525"/>
    </location>
</feature>
<dbReference type="AlphaFoldDB" id="A0A086SUA3"/>
<sequence length="665" mass="74988">MRLFALAIGAAVVVGLLYYVAGLRRNIAAAKASGLPYVVGPFSPWFLPWQISQHVWIPIIRLLPKAWWEDWLPASTRDYSWVFRHDDFARHGDVFLFVSPGSIIMFVANAEAINQITQRREHFPKHIDIYQILNQFGRNVLTVEGAAWRAHRRATAASFNERNAALVFRESVHQSLGLLRFWDDKRARSESPTLFTAQEDVMRFALNIISYVGFGLRLPWPNEKAPDDLDPVSAKYGAAKPPPGFRSCFVEAVGTLLENIMTLLLVPRWLIARIPYKPFREAAQSHDDYVKYIDELLKLKIQEVEKGQRAAKGMDLMGQLVRSRYEATKGPGKPQPGVLSLDEIRGNAFIMLVAGHETTANAVHFTLIHLAGNPASQRRLHHELDRLVGDKDPEAWDYDEMINPLMASLLGAWMNETLRVLPPVSEMPKVVTRDRDQPLVVDGARYVVPRGTVVSLCAASVHNNPRYWPTKPSRFSPGENDIHEHVPERWILGSEEGGGGDDGSHGGRARNEEEEEKKKEMEVEVDGADREDYGGFQGRDTSAKLFRPESGAYIPFSFGARACLGRRIAQVEVIAALAVLLREYSVELAVDEWASDDEVARMGRSQKAEVYGRAQASMRKVVRGATSLLTLKLHGEVIPLRIVRRGEERFVNWMDGEEEEEEEEE</sequence>
<evidence type="ECO:0000256" key="2">
    <source>
        <dbReference type="ARBA" id="ARBA00010617"/>
    </source>
</evidence>
<keyword evidence="7" id="KW-0560">Oxidoreductase</keyword>
<dbReference type="STRING" id="857340.A0A086SUA3"/>
<keyword evidence="7" id="KW-0503">Monooxygenase</keyword>
<dbReference type="InterPro" id="IPR001128">
    <property type="entry name" value="Cyt_P450"/>
</dbReference>
<evidence type="ECO:0000256" key="7">
    <source>
        <dbReference type="RuleBase" id="RU000461"/>
    </source>
</evidence>
<reference evidence="10" key="1">
    <citation type="journal article" date="2014" name="Genome Announc.">
        <title>Genome sequence and annotation of Acremonium chrysogenum, producer of the beta-lactam antibiotic cephalosporin C.</title>
        <authorList>
            <person name="Terfehr D."/>
            <person name="Dahlmann T.A."/>
            <person name="Specht T."/>
            <person name="Zadra I."/>
            <person name="Kuernsteiner H."/>
            <person name="Kueck U."/>
        </authorList>
    </citation>
    <scope>NUCLEOTIDE SEQUENCE [LARGE SCALE GENOMIC DNA]</scope>
    <source>
        <strain evidence="10">ATCC 11550 / CBS 779.69 / DSM 880 / IAM 14645 / JCM 23072 / IMI 49137</strain>
    </source>
</reference>
<dbReference type="Proteomes" id="UP000029964">
    <property type="component" value="Unassembled WGS sequence"/>
</dbReference>
<comment type="caution">
    <text evidence="9">The sequence shown here is derived from an EMBL/GenBank/DDBJ whole genome shotgun (WGS) entry which is preliminary data.</text>
</comment>
<keyword evidence="3 6" id="KW-0349">Heme</keyword>
<proteinExistence type="inferred from homology"/>
<dbReference type="InterPro" id="IPR017972">
    <property type="entry name" value="Cyt_P450_CS"/>
</dbReference>
<evidence type="ECO:0000256" key="3">
    <source>
        <dbReference type="ARBA" id="ARBA00022617"/>
    </source>
</evidence>
<name>A0A086SUA3_HAPC1</name>
<dbReference type="PANTHER" id="PTHR24305">
    <property type="entry name" value="CYTOCHROME P450"/>
    <property type="match status" value="1"/>
</dbReference>
<organism evidence="9 10">
    <name type="scientific">Hapsidospora chrysogenum (strain ATCC 11550 / CBS 779.69 / DSM 880 / IAM 14645 / JCM 23072 / IMI 49137)</name>
    <name type="common">Acremonium chrysogenum</name>
    <dbReference type="NCBI Taxonomy" id="857340"/>
    <lineage>
        <taxon>Eukaryota</taxon>
        <taxon>Fungi</taxon>
        <taxon>Dikarya</taxon>
        <taxon>Ascomycota</taxon>
        <taxon>Pezizomycotina</taxon>
        <taxon>Sordariomycetes</taxon>
        <taxon>Hypocreomycetidae</taxon>
        <taxon>Hypocreales</taxon>
        <taxon>Bionectriaceae</taxon>
        <taxon>Hapsidospora</taxon>
    </lineage>
</organism>
<keyword evidence="10" id="KW-1185">Reference proteome</keyword>
<keyword evidence="5 6" id="KW-0408">Iron</keyword>
<evidence type="ECO:0000313" key="10">
    <source>
        <dbReference type="Proteomes" id="UP000029964"/>
    </source>
</evidence>
<dbReference type="PANTHER" id="PTHR24305:SF166">
    <property type="entry name" value="CYTOCHROME P450 12A4, MITOCHONDRIAL-RELATED"/>
    <property type="match status" value="1"/>
</dbReference>